<sequence>MSRFRFVADHAGVFDVRRLCWVLGVFRSGLYRWLRAAPVRAARRADDARLVACIGVVHAVSG</sequence>
<accession>A0A1H6CZ50</accession>
<evidence type="ECO:0000313" key="1">
    <source>
        <dbReference type="EMBL" id="SEG78048.1"/>
    </source>
</evidence>
<protein>
    <recommendedName>
        <fullName evidence="3">Transposase</fullName>
    </recommendedName>
</protein>
<proteinExistence type="predicted"/>
<organism evidence="1 2">
    <name type="scientific">Thermomonospora echinospora</name>
    <dbReference type="NCBI Taxonomy" id="1992"/>
    <lineage>
        <taxon>Bacteria</taxon>
        <taxon>Bacillati</taxon>
        <taxon>Actinomycetota</taxon>
        <taxon>Actinomycetes</taxon>
        <taxon>Streptosporangiales</taxon>
        <taxon>Thermomonosporaceae</taxon>
        <taxon>Thermomonospora</taxon>
    </lineage>
</organism>
<gene>
    <name evidence="1" type="ORF">SAMN04489712_11219</name>
</gene>
<dbReference type="RefSeq" id="WP_103940499.1">
    <property type="nucleotide sequence ID" value="NZ_FNVO01000012.1"/>
</dbReference>
<keyword evidence="2" id="KW-1185">Reference proteome</keyword>
<evidence type="ECO:0000313" key="2">
    <source>
        <dbReference type="Proteomes" id="UP000236723"/>
    </source>
</evidence>
<dbReference type="AlphaFoldDB" id="A0A1H6CZ50"/>
<dbReference type="OrthoDB" id="4318092at2"/>
<dbReference type="EMBL" id="FNVO01000012">
    <property type="protein sequence ID" value="SEG78048.1"/>
    <property type="molecule type" value="Genomic_DNA"/>
</dbReference>
<evidence type="ECO:0008006" key="3">
    <source>
        <dbReference type="Google" id="ProtNLM"/>
    </source>
</evidence>
<name>A0A1H6CZ50_9ACTN</name>
<dbReference type="Proteomes" id="UP000236723">
    <property type="component" value="Unassembled WGS sequence"/>
</dbReference>
<reference evidence="2" key="1">
    <citation type="submission" date="2016-10" db="EMBL/GenBank/DDBJ databases">
        <authorList>
            <person name="Varghese N."/>
            <person name="Submissions S."/>
        </authorList>
    </citation>
    <scope>NUCLEOTIDE SEQUENCE [LARGE SCALE GENOMIC DNA]</scope>
    <source>
        <strain evidence="2">DSM 43163</strain>
    </source>
</reference>